<evidence type="ECO:0000313" key="1">
    <source>
        <dbReference type="EMBL" id="MDT2401413.1"/>
    </source>
</evidence>
<dbReference type="EMBL" id="JARPWH010000007">
    <property type="protein sequence ID" value="MDT2401413.1"/>
    <property type="molecule type" value="Genomic_DNA"/>
</dbReference>
<dbReference type="Proteomes" id="UP001260773">
    <property type="component" value="Unassembled WGS sequence"/>
</dbReference>
<organism evidence="1 2">
    <name type="scientific">Enterococcus avium</name>
    <name type="common">Streptococcus avium</name>
    <dbReference type="NCBI Taxonomy" id="33945"/>
    <lineage>
        <taxon>Bacteria</taxon>
        <taxon>Bacillati</taxon>
        <taxon>Bacillota</taxon>
        <taxon>Bacilli</taxon>
        <taxon>Lactobacillales</taxon>
        <taxon>Enterococcaceae</taxon>
        <taxon>Enterococcus</taxon>
    </lineage>
</organism>
<sequence>MNLNKVNPYVLRELNVIHLYEFKYIDKETFFNLITGAGQRTIAEEGIDRFKFYIEREAGRIDYDYFVIPRKKSNVQ</sequence>
<protein>
    <submittedName>
        <fullName evidence="1">Uncharacterized protein</fullName>
    </submittedName>
</protein>
<gene>
    <name evidence="1" type="ORF">P7D43_03450</name>
</gene>
<reference evidence="1" key="1">
    <citation type="submission" date="2023-03" db="EMBL/GenBank/DDBJ databases">
        <authorList>
            <person name="Shen W."/>
            <person name="Cai J."/>
        </authorList>
    </citation>
    <scope>NUCLEOTIDE SEQUENCE</scope>
    <source>
        <strain evidence="1">P33-2</strain>
    </source>
</reference>
<dbReference type="AlphaFoldDB" id="A0AAW8RN89"/>
<proteinExistence type="predicted"/>
<accession>A0AAW8RN89</accession>
<comment type="caution">
    <text evidence="1">The sequence shown here is derived from an EMBL/GenBank/DDBJ whole genome shotgun (WGS) entry which is preliminary data.</text>
</comment>
<dbReference type="RefSeq" id="WP_311817020.1">
    <property type="nucleotide sequence ID" value="NZ_JARPWD010000006.1"/>
</dbReference>
<evidence type="ECO:0000313" key="2">
    <source>
        <dbReference type="Proteomes" id="UP001260773"/>
    </source>
</evidence>
<name>A0AAW8RN89_ENTAV</name>